<organism evidence="2 3">
    <name type="scientific">Clostridium frigidicarnis</name>
    <dbReference type="NCBI Taxonomy" id="84698"/>
    <lineage>
        <taxon>Bacteria</taxon>
        <taxon>Bacillati</taxon>
        <taxon>Bacillota</taxon>
        <taxon>Clostridia</taxon>
        <taxon>Eubacteriales</taxon>
        <taxon>Clostridiaceae</taxon>
        <taxon>Clostridium</taxon>
    </lineage>
</organism>
<dbReference type="OrthoDB" id="1753686at2"/>
<dbReference type="Pfam" id="PF21778">
    <property type="entry name" value="DUF6873"/>
    <property type="match status" value="1"/>
</dbReference>
<keyword evidence="3" id="KW-1185">Reference proteome</keyword>
<dbReference type="Proteomes" id="UP000198619">
    <property type="component" value="Unassembled WGS sequence"/>
</dbReference>
<accession>A0A1I0WK41</accession>
<name>A0A1I0WK41_9CLOT</name>
<dbReference type="AlphaFoldDB" id="A0A1I0WK41"/>
<evidence type="ECO:0000313" key="2">
    <source>
        <dbReference type="EMBL" id="SFA89109.1"/>
    </source>
</evidence>
<reference evidence="2 3" key="1">
    <citation type="submission" date="2016-10" db="EMBL/GenBank/DDBJ databases">
        <authorList>
            <person name="de Groot N.N."/>
        </authorList>
    </citation>
    <scope>NUCLEOTIDE SEQUENCE [LARGE SCALE GENOMIC DNA]</scope>
    <source>
        <strain evidence="2 3">DSM 12271</strain>
    </source>
</reference>
<dbReference type="InterPro" id="IPR049238">
    <property type="entry name" value="DUF6873"/>
</dbReference>
<evidence type="ECO:0000313" key="3">
    <source>
        <dbReference type="Proteomes" id="UP000198619"/>
    </source>
</evidence>
<dbReference type="RefSeq" id="WP_090039279.1">
    <property type="nucleotide sequence ID" value="NZ_FOKI01000005.1"/>
</dbReference>
<feature type="domain" description="DUF6873" evidence="1">
    <location>
        <begin position="5"/>
        <end position="230"/>
    </location>
</feature>
<evidence type="ECO:0000259" key="1">
    <source>
        <dbReference type="Pfam" id="PF21778"/>
    </source>
</evidence>
<gene>
    <name evidence="2" type="ORF">SAMN04488528_1005154</name>
</gene>
<dbReference type="EMBL" id="FOKI01000005">
    <property type="protein sequence ID" value="SFA89109.1"/>
    <property type="molecule type" value="Genomic_DNA"/>
</dbReference>
<dbReference type="STRING" id="84698.SAMN04488528_1005154"/>
<protein>
    <recommendedName>
        <fullName evidence="1">DUF6873 domain-containing protein</fullName>
    </recommendedName>
</protein>
<sequence>MKYAFVDYRISDEELISLEKLEISPIIVPKCCDVYDAINGHPDIQLNILDSKQIIVHKNISPKIIDKLKNLNIKIIYSENILTSKYPWDIMLNAVNLDNLFLHNLKYTDKNLLKLVNHKTLINTKQGYTKCSTAIVSNNALITSDKSIVNSLKNYSMDLLYVPYGDIVLPGLDHGFIGGCCGLVSPNKMAFFGDLNCYTQGTKVIKFLEKHNVEPVYLRKGKLIDRGSLMCIDI</sequence>
<proteinExistence type="predicted"/>